<reference evidence="2" key="1">
    <citation type="submission" date="2021-03" db="EMBL/GenBank/DDBJ databases">
        <title>Draft genome sequence of rust myrtle Austropuccinia psidii MF-1, a brazilian biotype.</title>
        <authorList>
            <person name="Quecine M.C."/>
            <person name="Pachon D.M.R."/>
            <person name="Bonatelli M.L."/>
            <person name="Correr F.H."/>
            <person name="Franceschini L.M."/>
            <person name="Leite T.F."/>
            <person name="Margarido G.R.A."/>
            <person name="Almeida C.A."/>
            <person name="Ferrarezi J.A."/>
            <person name="Labate C.A."/>
        </authorList>
    </citation>
    <scope>NUCLEOTIDE SEQUENCE</scope>
    <source>
        <strain evidence="2">MF-1</strain>
    </source>
</reference>
<evidence type="ECO:0000259" key="1">
    <source>
        <dbReference type="Pfam" id="PF00078"/>
    </source>
</evidence>
<proteinExistence type="predicted"/>
<dbReference type="SUPFAM" id="SSF56672">
    <property type="entry name" value="DNA/RNA polymerases"/>
    <property type="match status" value="1"/>
</dbReference>
<feature type="domain" description="Reverse transcriptase" evidence="1">
    <location>
        <begin position="33"/>
        <end position="170"/>
    </location>
</feature>
<dbReference type="EMBL" id="AVOT02001396">
    <property type="protein sequence ID" value="MBW0466793.1"/>
    <property type="molecule type" value="Genomic_DNA"/>
</dbReference>
<dbReference type="Pfam" id="PF00078">
    <property type="entry name" value="RVT_1"/>
    <property type="match status" value="1"/>
</dbReference>
<dbReference type="AlphaFoldDB" id="A0A9Q3GGN0"/>
<dbReference type="OrthoDB" id="8947436at2759"/>
<comment type="caution">
    <text evidence="2">The sequence shown here is derived from an EMBL/GenBank/DDBJ whole genome shotgun (WGS) entry which is preliminary data.</text>
</comment>
<dbReference type="InterPro" id="IPR043128">
    <property type="entry name" value="Rev_trsase/Diguanyl_cyclase"/>
</dbReference>
<dbReference type="PANTHER" id="PTHR24559:SF444">
    <property type="entry name" value="REVERSE TRANSCRIPTASE DOMAIN-CONTAINING PROTEIN"/>
    <property type="match status" value="1"/>
</dbReference>
<protein>
    <recommendedName>
        <fullName evidence="1">Reverse transcriptase domain-containing protein</fullName>
    </recommendedName>
</protein>
<dbReference type="Gene3D" id="3.10.10.10">
    <property type="entry name" value="HIV Type 1 Reverse Transcriptase, subunit A, domain 1"/>
    <property type="match status" value="1"/>
</dbReference>
<dbReference type="CDD" id="cd01647">
    <property type="entry name" value="RT_LTR"/>
    <property type="match status" value="1"/>
</dbReference>
<dbReference type="Gene3D" id="3.30.70.270">
    <property type="match status" value="1"/>
</dbReference>
<dbReference type="Proteomes" id="UP000765509">
    <property type="component" value="Unassembled WGS sequence"/>
</dbReference>
<accession>A0A9Q3GGN0</accession>
<organism evidence="2 3">
    <name type="scientific">Austropuccinia psidii MF-1</name>
    <dbReference type="NCBI Taxonomy" id="1389203"/>
    <lineage>
        <taxon>Eukaryota</taxon>
        <taxon>Fungi</taxon>
        <taxon>Dikarya</taxon>
        <taxon>Basidiomycota</taxon>
        <taxon>Pucciniomycotina</taxon>
        <taxon>Pucciniomycetes</taxon>
        <taxon>Pucciniales</taxon>
        <taxon>Sphaerophragmiaceae</taxon>
        <taxon>Austropuccinia</taxon>
    </lineage>
</organism>
<keyword evidence="3" id="KW-1185">Reference proteome</keyword>
<dbReference type="PANTHER" id="PTHR24559">
    <property type="entry name" value="TRANSPOSON TY3-I GAG-POL POLYPROTEIN"/>
    <property type="match status" value="1"/>
</dbReference>
<evidence type="ECO:0000313" key="3">
    <source>
        <dbReference type="Proteomes" id="UP000765509"/>
    </source>
</evidence>
<dbReference type="InterPro" id="IPR000477">
    <property type="entry name" value="RT_dom"/>
</dbReference>
<evidence type="ECO:0000313" key="2">
    <source>
        <dbReference type="EMBL" id="MBW0466793.1"/>
    </source>
</evidence>
<name>A0A9Q3GGN0_9BASI</name>
<gene>
    <name evidence="2" type="ORF">O181_006508</name>
</gene>
<dbReference type="InterPro" id="IPR043502">
    <property type="entry name" value="DNA/RNA_pol_sf"/>
</dbReference>
<sequence>MHLIRKIGHNEIVEGTTPVLITWNYGMSRLFRDFRALNNYSKAECFPIPIILHTLENLEKAKYITKMDCMKGFYQNEVKLNSMKLIRIICHMNIYEYTRMELGIENAPFHFQRMMDTIFQHEILESLMLVYIDDIIIHSESLEYHVHYIDRVLSKCTPINLKVSLKKCNFG</sequence>
<dbReference type="InterPro" id="IPR053134">
    <property type="entry name" value="RNA-dir_DNA_polymerase"/>
</dbReference>